<reference evidence="1 2" key="1">
    <citation type="submission" date="2018-10" db="EMBL/GenBank/DDBJ databases">
        <title>Sinomicrobium pectinilyticum sp. nov., a pectinase-producing bacterium isolated from alkaline and saline soil, and emended description of the genus Sinomicrobium.</title>
        <authorList>
            <person name="Cheng B."/>
            <person name="Li C."/>
            <person name="Lai Q."/>
            <person name="Du M."/>
            <person name="Shao Z."/>
            <person name="Xu P."/>
            <person name="Yang C."/>
        </authorList>
    </citation>
    <scope>NUCLEOTIDE SEQUENCE [LARGE SCALE GENOMIC DNA]</scope>
    <source>
        <strain evidence="1 2">5DNS001</strain>
    </source>
</reference>
<dbReference type="Gene3D" id="2.40.160.20">
    <property type="match status" value="1"/>
</dbReference>
<dbReference type="Proteomes" id="UP000267469">
    <property type="component" value="Unassembled WGS sequence"/>
</dbReference>
<evidence type="ECO:0000313" key="1">
    <source>
        <dbReference type="EMBL" id="RNL82766.1"/>
    </source>
</evidence>
<dbReference type="RefSeq" id="WP_123217139.1">
    <property type="nucleotide sequence ID" value="NZ_RJTM01000109.1"/>
</dbReference>
<name>A0A3N0E4J2_SINP1</name>
<gene>
    <name evidence="1" type="ORF">ED312_16605</name>
</gene>
<dbReference type="Pfam" id="PF09411">
    <property type="entry name" value="PagL"/>
    <property type="match status" value="1"/>
</dbReference>
<dbReference type="InterPro" id="IPR018550">
    <property type="entry name" value="Lipid-A_deacylase-rel"/>
</dbReference>
<sequence length="367" mass="42604">MKKVLFAFTVLFQVFVSGQEKKDGNKHFSYMDVSYFYGNIALHNTDIQHLITGHPEGLILSWNRKTYGQEAWEQRFNYPDYGVSFGYQNLKNEYLGENYALYAHYNFYFLKRNLMLRIGQGLAYTTDPYDKKSNYRNIAFGSGVMSSTYLMLNYKKERLLDRLGIQAGFSLVHYSNANIKAPNTSINSIAFNVGINYQLEKEQPRFIHTVSSGRFTEPVRYNAVFRTGINESDVVDSGQYAFYVFSFYADKRLGRKSALQLGTDIFYSNFLKEYIRYRGVAYPEDDISGNEDFKRAGVFLGHELFVNRFSLVTQLGYYVYYPVDFEGRFYQRIGLKRYFGDKFFVALTLKTHAAKAEAVEFGVGIRL</sequence>
<dbReference type="EMBL" id="RJTM01000109">
    <property type="protein sequence ID" value="RNL82766.1"/>
    <property type="molecule type" value="Genomic_DNA"/>
</dbReference>
<organism evidence="1 2">
    <name type="scientific">Sinomicrobium pectinilyticum</name>
    <dbReference type="NCBI Taxonomy" id="1084421"/>
    <lineage>
        <taxon>Bacteria</taxon>
        <taxon>Pseudomonadati</taxon>
        <taxon>Bacteroidota</taxon>
        <taxon>Flavobacteriia</taxon>
        <taxon>Flavobacteriales</taxon>
        <taxon>Flavobacteriaceae</taxon>
        <taxon>Sinomicrobium</taxon>
    </lineage>
</organism>
<dbReference type="GO" id="GO:0016787">
    <property type="term" value="F:hydrolase activity"/>
    <property type="evidence" value="ECO:0007669"/>
    <property type="project" value="UniProtKB-KW"/>
</dbReference>
<accession>A0A3N0E4J2</accession>
<dbReference type="OrthoDB" id="627554at2"/>
<comment type="caution">
    <text evidence="1">The sequence shown here is derived from an EMBL/GenBank/DDBJ whole genome shotgun (WGS) entry which is preliminary data.</text>
</comment>
<protein>
    <submittedName>
        <fullName evidence="1">Acyloxyacyl hydrolase</fullName>
    </submittedName>
</protein>
<proteinExistence type="predicted"/>
<keyword evidence="1" id="KW-0378">Hydrolase</keyword>
<keyword evidence="2" id="KW-1185">Reference proteome</keyword>
<evidence type="ECO:0000313" key="2">
    <source>
        <dbReference type="Proteomes" id="UP000267469"/>
    </source>
</evidence>
<dbReference type="AlphaFoldDB" id="A0A3N0E4J2"/>